<accession>A0AAV3ZHC9</accession>
<comment type="caution">
    <text evidence="1">The sequence shown here is derived from an EMBL/GenBank/DDBJ whole genome shotgun (WGS) entry which is preliminary data.</text>
</comment>
<evidence type="ECO:0000313" key="2">
    <source>
        <dbReference type="Proteomes" id="UP000735302"/>
    </source>
</evidence>
<gene>
    <name evidence="1" type="ORF">PoB_002123200</name>
</gene>
<dbReference type="AlphaFoldDB" id="A0AAV3ZHC9"/>
<reference evidence="1 2" key="1">
    <citation type="journal article" date="2021" name="Elife">
        <title>Chloroplast acquisition without the gene transfer in kleptoplastic sea slugs, Plakobranchus ocellatus.</title>
        <authorList>
            <person name="Maeda T."/>
            <person name="Takahashi S."/>
            <person name="Yoshida T."/>
            <person name="Shimamura S."/>
            <person name="Takaki Y."/>
            <person name="Nagai Y."/>
            <person name="Toyoda A."/>
            <person name="Suzuki Y."/>
            <person name="Arimoto A."/>
            <person name="Ishii H."/>
            <person name="Satoh N."/>
            <person name="Nishiyama T."/>
            <person name="Hasebe M."/>
            <person name="Maruyama T."/>
            <person name="Minagawa J."/>
            <person name="Obokata J."/>
            <person name="Shigenobu S."/>
        </authorList>
    </citation>
    <scope>NUCLEOTIDE SEQUENCE [LARGE SCALE GENOMIC DNA]</scope>
</reference>
<sequence>MINVNTTPRLLWCDPWMGWLLRRQPLVFIAGRAVASNVFDISIDARPVDGSSCQLLHSLHAEMTQMQNLKDLGLQC</sequence>
<name>A0AAV3ZHC9_9GAST</name>
<dbReference type="Proteomes" id="UP000735302">
    <property type="component" value="Unassembled WGS sequence"/>
</dbReference>
<protein>
    <submittedName>
        <fullName evidence="1">Uncharacterized protein</fullName>
    </submittedName>
</protein>
<evidence type="ECO:0000313" key="1">
    <source>
        <dbReference type="EMBL" id="GFN94726.1"/>
    </source>
</evidence>
<proteinExistence type="predicted"/>
<keyword evidence="2" id="KW-1185">Reference proteome</keyword>
<dbReference type="EMBL" id="BLXT01002468">
    <property type="protein sequence ID" value="GFN94726.1"/>
    <property type="molecule type" value="Genomic_DNA"/>
</dbReference>
<organism evidence="1 2">
    <name type="scientific">Plakobranchus ocellatus</name>
    <dbReference type="NCBI Taxonomy" id="259542"/>
    <lineage>
        <taxon>Eukaryota</taxon>
        <taxon>Metazoa</taxon>
        <taxon>Spiralia</taxon>
        <taxon>Lophotrochozoa</taxon>
        <taxon>Mollusca</taxon>
        <taxon>Gastropoda</taxon>
        <taxon>Heterobranchia</taxon>
        <taxon>Euthyneura</taxon>
        <taxon>Panpulmonata</taxon>
        <taxon>Sacoglossa</taxon>
        <taxon>Placobranchoidea</taxon>
        <taxon>Plakobranchidae</taxon>
        <taxon>Plakobranchus</taxon>
    </lineage>
</organism>